<keyword evidence="1" id="KW-0732">Signal</keyword>
<sequence>MSSFTLMYCCVSSWIVFFSSIMRSCVNFRRMDSPGVSTAATPSRSEAVRFLRFGVSTFSSSLPYWAAQDFCANQSFGRFAPHSIFSDRLTDIQFWSPLHATDEARQSFSLVDHLSSGTRFICSRSCIELMAAKKSDCCKLCGYLRPSALLHSTHFRPLFRSGTGNFAFVCELSPFTADAFSSKLPPLPPSDPGV</sequence>
<evidence type="ECO:0000256" key="1">
    <source>
        <dbReference type="SAM" id="SignalP"/>
    </source>
</evidence>
<accession>A0A8W7PN60</accession>
<proteinExistence type="predicted"/>
<feature type="chain" id="PRO_5036468644" description="Secreted protein" evidence="1">
    <location>
        <begin position="25"/>
        <end position="194"/>
    </location>
</feature>
<protein>
    <recommendedName>
        <fullName evidence="3">Secreted protein</fullName>
    </recommendedName>
</protein>
<dbReference type="Proteomes" id="UP000075882">
    <property type="component" value="Unassembled WGS sequence"/>
</dbReference>
<feature type="signal peptide" evidence="1">
    <location>
        <begin position="1"/>
        <end position="24"/>
    </location>
</feature>
<organism evidence="2">
    <name type="scientific">Anopheles coluzzii</name>
    <name type="common">African malaria mosquito</name>
    <dbReference type="NCBI Taxonomy" id="1518534"/>
    <lineage>
        <taxon>Eukaryota</taxon>
        <taxon>Metazoa</taxon>
        <taxon>Ecdysozoa</taxon>
        <taxon>Arthropoda</taxon>
        <taxon>Hexapoda</taxon>
        <taxon>Insecta</taxon>
        <taxon>Pterygota</taxon>
        <taxon>Neoptera</taxon>
        <taxon>Endopterygota</taxon>
        <taxon>Diptera</taxon>
        <taxon>Nematocera</taxon>
        <taxon>Culicoidea</taxon>
        <taxon>Culicidae</taxon>
        <taxon>Anophelinae</taxon>
        <taxon>Anopheles</taxon>
    </lineage>
</organism>
<name>A0A8W7PN60_ANOCL</name>
<dbReference type="AlphaFoldDB" id="A0A8W7PN60"/>
<dbReference type="EnsemblMetazoa" id="ACOM034793-RA">
    <property type="protein sequence ID" value="ACOM034793-PA.1"/>
    <property type="gene ID" value="ACOM034793"/>
</dbReference>
<reference evidence="2" key="1">
    <citation type="submission" date="2022-08" db="UniProtKB">
        <authorList>
            <consortium name="EnsemblMetazoa"/>
        </authorList>
    </citation>
    <scope>IDENTIFICATION</scope>
</reference>
<evidence type="ECO:0008006" key="3">
    <source>
        <dbReference type="Google" id="ProtNLM"/>
    </source>
</evidence>
<evidence type="ECO:0000313" key="2">
    <source>
        <dbReference type="EnsemblMetazoa" id="ACOM034793-PA.1"/>
    </source>
</evidence>